<dbReference type="Gene3D" id="3.40.50.280">
    <property type="entry name" value="Cobalamin-binding domain"/>
    <property type="match status" value="1"/>
</dbReference>
<dbReference type="STRING" id="1121476.SAMN02745751_03307"/>
<keyword evidence="2" id="KW-0479">Metal-binding</keyword>
<dbReference type="EMBL" id="FQZL01000035">
    <property type="protein sequence ID" value="SHJ76136.1"/>
    <property type="molecule type" value="Genomic_DNA"/>
</dbReference>
<dbReference type="InterPro" id="IPR006158">
    <property type="entry name" value="Cobalamin-bd"/>
</dbReference>
<dbReference type="SUPFAM" id="SSF52242">
    <property type="entry name" value="Cobalamin (vitamin B12)-binding domain"/>
    <property type="match status" value="1"/>
</dbReference>
<name>A0A1M6LY70_9FIRM</name>
<dbReference type="AlphaFoldDB" id="A0A1M6LY70"/>
<dbReference type="PROSITE" id="PS51332">
    <property type="entry name" value="B12_BINDING"/>
    <property type="match status" value="1"/>
</dbReference>
<evidence type="ECO:0000256" key="1">
    <source>
        <dbReference type="ARBA" id="ARBA00010854"/>
    </source>
</evidence>
<dbReference type="InterPro" id="IPR036594">
    <property type="entry name" value="Meth_synthase_dom"/>
</dbReference>
<dbReference type="GO" id="GO:0008705">
    <property type="term" value="F:methionine synthase activity"/>
    <property type="evidence" value="ECO:0007669"/>
    <property type="project" value="TreeGrafter"/>
</dbReference>
<dbReference type="Pfam" id="PF02607">
    <property type="entry name" value="B12-binding_2"/>
    <property type="match status" value="1"/>
</dbReference>
<dbReference type="SUPFAM" id="SSF47644">
    <property type="entry name" value="Methionine synthase domain"/>
    <property type="match status" value="1"/>
</dbReference>
<gene>
    <name evidence="6" type="ORF">SAMN02745751_03307</name>
</gene>
<feature type="domain" description="B12-binding N-terminal" evidence="5">
    <location>
        <begin position="1"/>
        <end position="88"/>
    </location>
</feature>
<keyword evidence="6" id="KW-0489">Methyltransferase</keyword>
<reference evidence="6 7" key="1">
    <citation type="submission" date="2016-11" db="EMBL/GenBank/DDBJ databases">
        <authorList>
            <person name="Jaros S."/>
            <person name="Januszkiewicz K."/>
            <person name="Wedrychowicz H."/>
        </authorList>
    </citation>
    <scope>NUCLEOTIDE SEQUENCE [LARGE SCALE GENOMIC DNA]</scope>
    <source>
        <strain evidence="6 7">DSM 17477</strain>
    </source>
</reference>
<proteinExistence type="inferred from homology"/>
<dbReference type="OrthoDB" id="9803687at2"/>
<feature type="domain" description="B12-binding" evidence="4">
    <location>
        <begin position="88"/>
        <end position="207"/>
    </location>
</feature>
<dbReference type="PANTHER" id="PTHR45833:SF1">
    <property type="entry name" value="METHIONINE SYNTHASE"/>
    <property type="match status" value="1"/>
</dbReference>
<dbReference type="FunFam" id="3.40.50.280:FF:000003">
    <property type="entry name" value="Dimethylamine methyltransferase corrinoid protein"/>
    <property type="match status" value="1"/>
</dbReference>
<dbReference type="Pfam" id="PF02310">
    <property type="entry name" value="B12-binding"/>
    <property type="match status" value="1"/>
</dbReference>
<evidence type="ECO:0000259" key="4">
    <source>
        <dbReference type="PROSITE" id="PS51332"/>
    </source>
</evidence>
<organism evidence="6 7">
    <name type="scientific">Dethiosulfatibacter aminovorans DSM 17477</name>
    <dbReference type="NCBI Taxonomy" id="1121476"/>
    <lineage>
        <taxon>Bacteria</taxon>
        <taxon>Bacillati</taxon>
        <taxon>Bacillota</taxon>
        <taxon>Tissierellia</taxon>
        <taxon>Dethiosulfatibacter</taxon>
    </lineage>
</organism>
<sequence length="207" mass="22374">MSEYRELKEHVVRGDEGRVVSQIETMLNRDVNPLDIIQKGLVVGMGIVGDKFSIGEMFVPEVLMSARAMNAGMDLIKPHIDEKDIPNIGTAVIGTVKGDLHDIGKNLVTMMMETAVFKVINLGCDVPKDKFVSAAKENNADIVGMSAMLTTTMTYMDDIIEACKEAGIETQYMIGGAPITPEYANKIGAVYTADASSAANKAKELVE</sequence>
<dbReference type="GO" id="GO:0050667">
    <property type="term" value="P:homocysteine metabolic process"/>
    <property type="evidence" value="ECO:0007669"/>
    <property type="project" value="TreeGrafter"/>
</dbReference>
<dbReference type="PANTHER" id="PTHR45833">
    <property type="entry name" value="METHIONINE SYNTHASE"/>
    <property type="match status" value="1"/>
</dbReference>
<dbReference type="GO" id="GO:0005829">
    <property type="term" value="C:cytosol"/>
    <property type="evidence" value="ECO:0007669"/>
    <property type="project" value="TreeGrafter"/>
</dbReference>
<dbReference type="RefSeq" id="WP_073050666.1">
    <property type="nucleotide sequence ID" value="NZ_FQZL01000035.1"/>
</dbReference>
<dbReference type="Proteomes" id="UP000184052">
    <property type="component" value="Unassembled WGS sequence"/>
</dbReference>
<dbReference type="GO" id="GO:0031419">
    <property type="term" value="F:cobalamin binding"/>
    <property type="evidence" value="ECO:0007669"/>
    <property type="project" value="InterPro"/>
</dbReference>
<dbReference type="SMART" id="SM01018">
    <property type="entry name" value="B12-binding_2"/>
    <property type="match status" value="1"/>
</dbReference>
<keyword evidence="6" id="KW-0808">Transferase</keyword>
<evidence type="ECO:0000313" key="6">
    <source>
        <dbReference type="EMBL" id="SHJ76136.1"/>
    </source>
</evidence>
<dbReference type="InterPro" id="IPR050554">
    <property type="entry name" value="Met_Synthase/Corrinoid"/>
</dbReference>
<keyword evidence="3" id="KW-0170">Cobalt</keyword>
<dbReference type="InterPro" id="IPR036724">
    <property type="entry name" value="Cobalamin-bd_sf"/>
</dbReference>
<protein>
    <submittedName>
        <fullName evidence="6">5-methyltetrahydrofolate--homocysteine methyltransferase</fullName>
    </submittedName>
</protein>
<dbReference type="Gene3D" id="1.10.1240.10">
    <property type="entry name" value="Methionine synthase domain"/>
    <property type="match status" value="1"/>
</dbReference>
<evidence type="ECO:0000313" key="7">
    <source>
        <dbReference type="Proteomes" id="UP000184052"/>
    </source>
</evidence>
<evidence type="ECO:0000259" key="5">
    <source>
        <dbReference type="PROSITE" id="PS51337"/>
    </source>
</evidence>
<dbReference type="GO" id="GO:0032259">
    <property type="term" value="P:methylation"/>
    <property type="evidence" value="ECO:0007669"/>
    <property type="project" value="UniProtKB-KW"/>
</dbReference>
<dbReference type="InterPro" id="IPR003759">
    <property type="entry name" value="Cbl-bd_cap"/>
</dbReference>
<dbReference type="GO" id="GO:0046872">
    <property type="term" value="F:metal ion binding"/>
    <property type="evidence" value="ECO:0007669"/>
    <property type="project" value="UniProtKB-KW"/>
</dbReference>
<comment type="similarity">
    <text evidence="1">Belongs to the methylamine corrinoid protein family.</text>
</comment>
<keyword evidence="7" id="KW-1185">Reference proteome</keyword>
<dbReference type="PROSITE" id="PS51337">
    <property type="entry name" value="B12_BINDING_NTER"/>
    <property type="match status" value="1"/>
</dbReference>
<dbReference type="CDD" id="cd02070">
    <property type="entry name" value="corrinoid_protein_B12-BD"/>
    <property type="match status" value="1"/>
</dbReference>
<evidence type="ECO:0000256" key="3">
    <source>
        <dbReference type="ARBA" id="ARBA00023285"/>
    </source>
</evidence>
<evidence type="ECO:0000256" key="2">
    <source>
        <dbReference type="ARBA" id="ARBA00022723"/>
    </source>
</evidence>
<dbReference type="GO" id="GO:0046653">
    <property type="term" value="P:tetrahydrofolate metabolic process"/>
    <property type="evidence" value="ECO:0007669"/>
    <property type="project" value="TreeGrafter"/>
</dbReference>
<accession>A0A1M6LY70</accession>